<reference evidence="2 3" key="1">
    <citation type="submission" date="2016-10" db="EMBL/GenBank/DDBJ databases">
        <authorList>
            <person name="de Groot N.N."/>
        </authorList>
    </citation>
    <scope>NUCLEOTIDE SEQUENCE [LARGE SCALE GENOMIC DNA]</scope>
    <source>
        <strain evidence="2">MBHS1</strain>
    </source>
</reference>
<dbReference type="CDD" id="cd00267">
    <property type="entry name" value="ABC_ATPase"/>
    <property type="match status" value="1"/>
</dbReference>
<organism evidence="2 3">
    <name type="scientific">Candidatus Venteria ishoeyi</name>
    <dbReference type="NCBI Taxonomy" id="1899563"/>
    <lineage>
        <taxon>Bacteria</taxon>
        <taxon>Pseudomonadati</taxon>
        <taxon>Pseudomonadota</taxon>
        <taxon>Gammaproteobacteria</taxon>
        <taxon>Thiotrichales</taxon>
        <taxon>Thiotrichaceae</taxon>
        <taxon>Venteria</taxon>
    </lineage>
</organism>
<feature type="domain" description="Novel STAND NTPase 1" evidence="1">
    <location>
        <begin position="91"/>
        <end position="311"/>
    </location>
</feature>
<evidence type="ECO:0000259" key="1">
    <source>
        <dbReference type="Pfam" id="PF20703"/>
    </source>
</evidence>
<evidence type="ECO:0000313" key="3">
    <source>
        <dbReference type="Proteomes" id="UP000236724"/>
    </source>
</evidence>
<evidence type="ECO:0000313" key="2">
    <source>
        <dbReference type="EMBL" id="SEH06073.1"/>
    </source>
</evidence>
<keyword evidence="3" id="KW-1185">Reference proteome</keyword>
<dbReference type="InterPro" id="IPR027417">
    <property type="entry name" value="P-loop_NTPase"/>
</dbReference>
<protein>
    <recommendedName>
        <fullName evidence="1">Novel STAND NTPase 1 domain-containing protein</fullName>
    </recommendedName>
</protein>
<dbReference type="Proteomes" id="UP000236724">
    <property type="component" value="Unassembled WGS sequence"/>
</dbReference>
<dbReference type="EMBL" id="FMSV02000429">
    <property type="protein sequence ID" value="SEH06073.1"/>
    <property type="molecule type" value="Genomic_DNA"/>
</dbReference>
<dbReference type="Gene3D" id="3.40.50.300">
    <property type="entry name" value="P-loop containing nucleotide triphosphate hydrolases"/>
    <property type="match status" value="1"/>
</dbReference>
<proteinExistence type="predicted"/>
<dbReference type="SUPFAM" id="SSF52540">
    <property type="entry name" value="P-loop containing nucleoside triphosphate hydrolases"/>
    <property type="match status" value="1"/>
</dbReference>
<dbReference type="Pfam" id="PF20703">
    <property type="entry name" value="nSTAND1"/>
    <property type="match status" value="1"/>
</dbReference>
<sequence length="318" mass="35232">MSKALHLQALDKLNCLLPGQFDTVVFRFEMPTEYQHPGTQAQQAINLINYAIQQNSLEKLLTVIADFIPEQAPTAVLQNSHNPFGDIGRITDPALYFTRQAIQHEIFESLRKGMNISLLGPSQSGKSSLLEAVWHLGPQQLQREASRFVYLNLQGINNDEDFFSALCCETGLPQELSGYKLTRALQQQATQQPFVLCLDEIECLCATQFSRVARDHLRSLADGSNAPLTLLIASRSSLGSLFPDNPKESSPLAGVCHTLELPPFSEVEIRAFLESRLVDSGVAFSAGEMTAIWQQSGGNPRQMQKLAAELYQRRVADA</sequence>
<accession>A0A1H6F908</accession>
<dbReference type="AlphaFoldDB" id="A0A1H6F908"/>
<gene>
    <name evidence="2" type="ORF">MBHS_01928</name>
</gene>
<dbReference type="InterPro" id="IPR049052">
    <property type="entry name" value="nSTAND1"/>
</dbReference>
<name>A0A1H6F908_9GAMM</name>
<dbReference type="OrthoDB" id="6189127at2"/>
<dbReference type="RefSeq" id="WP_103919901.1">
    <property type="nucleotide sequence ID" value="NZ_FMSV02000429.1"/>
</dbReference>